<dbReference type="Gene3D" id="2.180.10.10">
    <property type="entry name" value="RHS repeat-associated core"/>
    <property type="match status" value="1"/>
</dbReference>
<dbReference type="InterPro" id="IPR022385">
    <property type="entry name" value="Rhs_assc_core"/>
</dbReference>
<dbReference type="NCBIfam" id="TIGR03696">
    <property type="entry name" value="Rhs_assc_core"/>
    <property type="match status" value="1"/>
</dbReference>
<accession>A0A4U7JNJ8</accession>
<evidence type="ECO:0000313" key="1">
    <source>
        <dbReference type="EMBL" id="QNU68451.1"/>
    </source>
</evidence>
<name>A0A4U7JNJ8_9FIRM</name>
<dbReference type="PANTHER" id="PTHR32305">
    <property type="match status" value="1"/>
</dbReference>
<dbReference type="AlphaFoldDB" id="A0A4U7JNJ8"/>
<dbReference type="Proteomes" id="UP000306409">
    <property type="component" value="Chromosome"/>
</dbReference>
<sequence>MLTTFSGYQYDETGLYYLNARMYDPKTARFLQEDTYLGDRSDTLSLNLYTYCANNPMIYYDPSGHFLRKFGAD</sequence>
<protein>
    <submittedName>
        <fullName evidence="1">RHS repeat-associated core domain-containing protein</fullName>
    </submittedName>
</protein>
<gene>
    <name evidence="1" type="ORF">EHE19_008655</name>
</gene>
<dbReference type="OrthoDB" id="1899157at2"/>
<organism evidence="1 2">
    <name type="scientific">Ruminiclostridium herbifermentans</name>
    <dbReference type="NCBI Taxonomy" id="2488810"/>
    <lineage>
        <taxon>Bacteria</taxon>
        <taxon>Bacillati</taxon>
        <taxon>Bacillota</taxon>
        <taxon>Clostridia</taxon>
        <taxon>Eubacteriales</taxon>
        <taxon>Oscillospiraceae</taxon>
        <taxon>Ruminiclostridium</taxon>
    </lineage>
</organism>
<reference evidence="1 2" key="1">
    <citation type="submission" date="2020-09" db="EMBL/GenBank/DDBJ databases">
        <title>Characterization and genome sequencing of Ruminiclostridium sp. nov. MA18.</title>
        <authorList>
            <person name="Rettenmaier R."/>
            <person name="Kowollik M.-L."/>
            <person name="Liebl W."/>
            <person name="Zverlov V."/>
        </authorList>
    </citation>
    <scope>NUCLEOTIDE SEQUENCE [LARGE SCALE GENOMIC DNA]</scope>
    <source>
        <strain evidence="1 2">MA18</strain>
    </source>
</reference>
<dbReference type="PANTHER" id="PTHR32305:SF17">
    <property type="entry name" value="TRNA NUCLEASE WAPA"/>
    <property type="match status" value="1"/>
</dbReference>
<evidence type="ECO:0000313" key="2">
    <source>
        <dbReference type="Proteomes" id="UP000306409"/>
    </source>
</evidence>
<dbReference type="KEGG" id="rher:EHE19_008655"/>
<dbReference type="InterPro" id="IPR050708">
    <property type="entry name" value="T6SS_VgrG/RHS"/>
</dbReference>
<dbReference type="EMBL" id="CP061336">
    <property type="protein sequence ID" value="QNU68451.1"/>
    <property type="molecule type" value="Genomic_DNA"/>
</dbReference>
<keyword evidence="2" id="KW-1185">Reference proteome</keyword>
<proteinExistence type="predicted"/>